<feature type="region of interest" description="Disordered" evidence="1">
    <location>
        <begin position="46"/>
        <end position="67"/>
    </location>
</feature>
<dbReference type="SUPFAM" id="SSF140924">
    <property type="entry name" value="Duffy binding domain-like"/>
    <property type="match status" value="1"/>
</dbReference>
<dbReference type="Gene3D" id="1.20.58.830">
    <property type="match status" value="1"/>
</dbReference>
<organism evidence="3 4">
    <name type="scientific">Plasmodium falciparum Tanzania</name>
    <name type="common">2000708</name>
    <dbReference type="NCBI Taxonomy" id="1036725"/>
    <lineage>
        <taxon>Eukaryota</taxon>
        <taxon>Sar</taxon>
        <taxon>Alveolata</taxon>
        <taxon>Apicomplexa</taxon>
        <taxon>Aconoidasida</taxon>
        <taxon>Haemosporida</taxon>
        <taxon>Plasmodiidae</taxon>
        <taxon>Plasmodium</taxon>
        <taxon>Plasmodium (Laverania)</taxon>
    </lineage>
</organism>
<accession>A0A024VVA5</accession>
<evidence type="ECO:0000313" key="3">
    <source>
        <dbReference type="EMBL" id="ETW32669.1"/>
    </source>
</evidence>
<evidence type="ECO:0000313" key="4">
    <source>
        <dbReference type="Proteomes" id="UP000030708"/>
    </source>
</evidence>
<sequence length="308" mass="35393">MYAQKLTTKEEKLILKTLKVVVLVIVPIKDDGKWEAKVNDDKCTRGKLYEPKDGKDGTPIKILKSGEGHDDIRQKIEDFCAKTNGDTTNSVASGDKNGGSSSQDLYQEWKCYEGKDVQKVGQDDDDDDDDDDVEHSGGLCILQKNHEGVQKQKTYNDFFNFWVAHMLKDSIHWKKKLQRCLKNGTTIKCKDGCKNPCKCFERWVKQKGNEWTQIKDHFLKQDDIKKETEMDPIVTLELVLELEFSDEYSTQDTENSLDAQELKHLKEIKELLEKEKKKNQEAAGANGKKTIMDKLIEHEEKEATKCKN</sequence>
<dbReference type="EMBL" id="KI927172">
    <property type="protein sequence ID" value="ETW32669.1"/>
    <property type="molecule type" value="Genomic_DNA"/>
</dbReference>
<evidence type="ECO:0000259" key="2">
    <source>
        <dbReference type="Pfam" id="PF03011"/>
    </source>
</evidence>
<protein>
    <recommendedName>
        <fullName evidence="2">Duffy-binding-like domain-containing protein</fullName>
    </recommendedName>
</protein>
<dbReference type="AlphaFoldDB" id="A0A024VVA5"/>
<proteinExistence type="predicted"/>
<feature type="non-terminal residue" evidence="3">
    <location>
        <position position="308"/>
    </location>
</feature>
<dbReference type="FunFam" id="1.20.58.830:FF:000004">
    <property type="entry name" value="Erythrocyte membrane protein 1, PfEMP1"/>
    <property type="match status" value="1"/>
</dbReference>
<feature type="domain" description="Duffy-binding-like" evidence="2">
    <location>
        <begin position="158"/>
        <end position="308"/>
    </location>
</feature>
<evidence type="ECO:0000256" key="1">
    <source>
        <dbReference type="SAM" id="MobiDB-lite"/>
    </source>
</evidence>
<name>A0A024VVA5_PLAFA</name>
<gene>
    <name evidence="3" type="ORF">PFTANZ_06611</name>
</gene>
<reference evidence="3 4" key="2">
    <citation type="submission" date="2013-02" db="EMBL/GenBank/DDBJ databases">
        <title>The Genome Sequence of Plasmodium falciparum Tanzania (2000708).</title>
        <authorList>
            <consortium name="The Broad Institute Genome Sequencing Platform"/>
            <consortium name="The Broad Institute Genome Sequencing Center for Infectious Disease"/>
            <person name="Neafsey D."/>
            <person name="Cheeseman I."/>
            <person name="Volkman S."/>
            <person name="Adams J."/>
            <person name="Walker B."/>
            <person name="Young S.K."/>
            <person name="Zeng Q."/>
            <person name="Gargeya S."/>
            <person name="Fitzgerald M."/>
            <person name="Haas B."/>
            <person name="Abouelleil A."/>
            <person name="Alvarado L."/>
            <person name="Arachchi H.M."/>
            <person name="Berlin A.M."/>
            <person name="Chapman S.B."/>
            <person name="Dewar J."/>
            <person name="Goldberg J."/>
            <person name="Griggs A."/>
            <person name="Gujja S."/>
            <person name="Hansen M."/>
            <person name="Howarth C."/>
            <person name="Imamovic A."/>
            <person name="Larimer J."/>
            <person name="McCowan C."/>
            <person name="Murphy C."/>
            <person name="Neiman D."/>
            <person name="Pearson M."/>
            <person name="Priest M."/>
            <person name="Roberts A."/>
            <person name="Saif S."/>
            <person name="Shea T."/>
            <person name="Sisk P."/>
            <person name="Sykes S."/>
            <person name="Wortman J."/>
            <person name="Nusbaum C."/>
            <person name="Birren B."/>
        </authorList>
    </citation>
    <scope>NUCLEOTIDE SEQUENCE [LARGE SCALE GENOMIC DNA]</scope>
    <source>
        <strain evidence="4">Tanzania (2000708)</strain>
    </source>
</reference>
<reference evidence="3 4" key="1">
    <citation type="submission" date="2013-02" db="EMBL/GenBank/DDBJ databases">
        <title>The Genome Annotation of Plasmodium falciparum Tanzania (2000708).</title>
        <authorList>
            <consortium name="The Broad Institute Genome Sequencing Platform"/>
            <consortium name="The Broad Institute Genome Sequencing Center for Infectious Disease"/>
            <person name="Neafsey D."/>
            <person name="Hoffman S."/>
            <person name="Volkman S."/>
            <person name="Rosenthal P."/>
            <person name="Walker B."/>
            <person name="Young S.K."/>
            <person name="Zeng Q."/>
            <person name="Gargeya S."/>
            <person name="Fitzgerald M."/>
            <person name="Haas B."/>
            <person name="Abouelleil A."/>
            <person name="Allen A.W."/>
            <person name="Alvarado L."/>
            <person name="Arachchi H.M."/>
            <person name="Berlin A.M."/>
            <person name="Chapman S.B."/>
            <person name="Gainer-Dewar J."/>
            <person name="Goldberg J."/>
            <person name="Griggs A."/>
            <person name="Gujja S."/>
            <person name="Hansen M."/>
            <person name="Howarth C."/>
            <person name="Imamovic A."/>
            <person name="Ireland A."/>
            <person name="Larimer J."/>
            <person name="McCowan C."/>
            <person name="Murphy C."/>
            <person name="Pearson M."/>
            <person name="Poon T.W."/>
            <person name="Priest M."/>
            <person name="Roberts A."/>
            <person name="Saif S."/>
            <person name="Shea T."/>
            <person name="Sisk P."/>
            <person name="Sykes S."/>
            <person name="Wortman J."/>
            <person name="Nusbaum C."/>
            <person name="Birren B."/>
        </authorList>
    </citation>
    <scope>NUCLEOTIDE SEQUENCE [LARGE SCALE GENOMIC DNA]</scope>
    <source>
        <strain evidence="4">Tanzania (2000708)</strain>
    </source>
</reference>
<dbReference type="Proteomes" id="UP000030708">
    <property type="component" value="Unassembled WGS sequence"/>
</dbReference>
<dbReference type="Pfam" id="PF03011">
    <property type="entry name" value="PFEMP"/>
    <property type="match status" value="1"/>
</dbReference>
<feature type="region of interest" description="Disordered" evidence="1">
    <location>
        <begin position="276"/>
        <end position="308"/>
    </location>
</feature>
<dbReference type="InterPro" id="IPR004258">
    <property type="entry name" value="DBL"/>
</dbReference>
<feature type="compositionally biased region" description="Basic and acidic residues" evidence="1">
    <location>
        <begin position="290"/>
        <end position="308"/>
    </location>
</feature>